<dbReference type="Proteomes" id="UP000286976">
    <property type="component" value="Unassembled WGS sequence"/>
</dbReference>
<accession>A0A432X8C1</accession>
<dbReference type="PANTHER" id="PTHR30531:SF12">
    <property type="entry name" value="FLAGELLAR BIOSYNTHETIC PROTEIN FLHB"/>
    <property type="match status" value="1"/>
</dbReference>
<dbReference type="AlphaFoldDB" id="A0A432X8C1"/>
<evidence type="ECO:0000256" key="4">
    <source>
        <dbReference type="ARBA" id="ARBA00025078"/>
    </source>
</evidence>
<evidence type="ECO:0000256" key="1">
    <source>
        <dbReference type="ARBA" id="ARBA00010690"/>
    </source>
</evidence>
<organism evidence="5 6">
    <name type="scientific">Aliidiomarina taiwanensis</name>
    <dbReference type="NCBI Taxonomy" id="946228"/>
    <lineage>
        <taxon>Bacteria</taxon>
        <taxon>Pseudomonadati</taxon>
        <taxon>Pseudomonadota</taxon>
        <taxon>Gammaproteobacteria</taxon>
        <taxon>Alteromonadales</taxon>
        <taxon>Idiomarinaceae</taxon>
        <taxon>Aliidiomarina</taxon>
    </lineage>
</organism>
<keyword evidence="3" id="KW-0653">Protein transport</keyword>
<keyword evidence="6" id="KW-1185">Reference proteome</keyword>
<dbReference type="Pfam" id="PF01312">
    <property type="entry name" value="Bac_export_2"/>
    <property type="match status" value="1"/>
</dbReference>
<keyword evidence="3" id="KW-0813">Transport</keyword>
<dbReference type="PANTHER" id="PTHR30531">
    <property type="entry name" value="FLAGELLAR BIOSYNTHETIC PROTEIN FLHB"/>
    <property type="match status" value="1"/>
</dbReference>
<dbReference type="Gene3D" id="3.40.1690.10">
    <property type="entry name" value="secretion proteins EscU"/>
    <property type="match status" value="1"/>
</dbReference>
<name>A0A432X8C1_9GAMM</name>
<dbReference type="EMBL" id="PIPQ01000002">
    <property type="protein sequence ID" value="RUO43056.1"/>
    <property type="molecule type" value="Genomic_DNA"/>
</dbReference>
<dbReference type="OrthoDB" id="5244399at2"/>
<keyword evidence="5" id="KW-0966">Cell projection</keyword>
<comment type="function">
    <text evidence="4">Required for formation of the rod structure in the basal body of the flagellar apparatus. Together with FliI and FliH, may constitute the export apparatus of flagellin.</text>
</comment>
<gene>
    <name evidence="5" type="ORF">CWE15_06545</name>
</gene>
<dbReference type="GO" id="GO:0005886">
    <property type="term" value="C:plasma membrane"/>
    <property type="evidence" value="ECO:0007669"/>
    <property type="project" value="TreeGrafter"/>
</dbReference>
<sequence length="81" mass="8855">MKKAIGLKYDGTDAPKVVSRGFEELAEEIIAAAKDAGVLVHEDPELANFLAKLDVGEEIPREVYVIIAELISFATWLNLKA</sequence>
<proteinExistence type="inferred from homology"/>
<evidence type="ECO:0000313" key="6">
    <source>
        <dbReference type="Proteomes" id="UP000286976"/>
    </source>
</evidence>
<dbReference type="SUPFAM" id="SSF160544">
    <property type="entry name" value="EscU C-terminal domain-like"/>
    <property type="match status" value="1"/>
</dbReference>
<evidence type="ECO:0000256" key="3">
    <source>
        <dbReference type="ARBA" id="ARBA00023225"/>
    </source>
</evidence>
<comment type="caution">
    <text evidence="5">The sequence shown here is derived from an EMBL/GenBank/DDBJ whole genome shotgun (WGS) entry which is preliminary data.</text>
</comment>
<comment type="similarity">
    <text evidence="1">Belongs to the type III secretion exporter family.</text>
</comment>
<keyword evidence="3" id="KW-1006">Bacterial flagellum protein export</keyword>
<dbReference type="RefSeq" id="WP_126757270.1">
    <property type="nucleotide sequence ID" value="NZ_PIPQ01000002.1"/>
</dbReference>
<protein>
    <recommendedName>
        <fullName evidence="2">Flagellar biosynthetic protein FlhB</fullName>
    </recommendedName>
</protein>
<dbReference type="InterPro" id="IPR029025">
    <property type="entry name" value="T3SS_substrate_exporter_C"/>
</dbReference>
<keyword evidence="5" id="KW-0282">Flagellum</keyword>
<evidence type="ECO:0000313" key="5">
    <source>
        <dbReference type="EMBL" id="RUO43056.1"/>
    </source>
</evidence>
<dbReference type="GO" id="GO:0009306">
    <property type="term" value="P:protein secretion"/>
    <property type="evidence" value="ECO:0007669"/>
    <property type="project" value="InterPro"/>
</dbReference>
<evidence type="ECO:0000256" key="2">
    <source>
        <dbReference type="ARBA" id="ARBA00021622"/>
    </source>
</evidence>
<dbReference type="InterPro" id="IPR006135">
    <property type="entry name" value="T3SS_substrate_exporter"/>
</dbReference>
<reference evidence="5 6" key="1">
    <citation type="journal article" date="2011" name="Front. Microbiol.">
        <title>Genomic signatures of strain selection and enhancement in Bacillus atrophaeus var. globigii, a historical biowarfare simulant.</title>
        <authorList>
            <person name="Gibbons H.S."/>
            <person name="Broomall S.M."/>
            <person name="McNew L.A."/>
            <person name="Daligault H."/>
            <person name="Chapman C."/>
            <person name="Bruce D."/>
            <person name="Karavis M."/>
            <person name="Krepps M."/>
            <person name="McGregor P.A."/>
            <person name="Hong C."/>
            <person name="Park K.H."/>
            <person name="Akmal A."/>
            <person name="Feldman A."/>
            <person name="Lin J.S."/>
            <person name="Chang W.E."/>
            <person name="Higgs B.W."/>
            <person name="Demirev P."/>
            <person name="Lindquist J."/>
            <person name="Liem A."/>
            <person name="Fochler E."/>
            <person name="Read T.D."/>
            <person name="Tapia R."/>
            <person name="Johnson S."/>
            <person name="Bishop-Lilly K.A."/>
            <person name="Detter C."/>
            <person name="Han C."/>
            <person name="Sozhamannan S."/>
            <person name="Rosenzweig C.N."/>
            <person name="Skowronski E.W."/>
        </authorList>
    </citation>
    <scope>NUCLEOTIDE SEQUENCE [LARGE SCALE GENOMIC DNA]</scope>
    <source>
        <strain evidence="5 6">AIT1</strain>
    </source>
</reference>
<keyword evidence="5" id="KW-0969">Cilium</keyword>